<dbReference type="SUPFAM" id="SSF52799">
    <property type="entry name" value="(Phosphotyrosine protein) phosphatases II"/>
    <property type="match status" value="1"/>
</dbReference>
<comment type="similarity">
    <text evidence="1">Belongs to the protein-tyrosine phosphatase family.</text>
</comment>
<dbReference type="InterPro" id="IPR055214">
    <property type="entry name" value="PTP-NADK"/>
</dbReference>
<protein>
    <submittedName>
        <fullName evidence="3">Protein tyrosine/serine phosphatase</fullName>
    </submittedName>
</protein>
<dbReference type="InterPro" id="IPR016130">
    <property type="entry name" value="Tyr_Pase_AS"/>
</dbReference>
<dbReference type="GO" id="GO:0016791">
    <property type="term" value="F:phosphatase activity"/>
    <property type="evidence" value="ECO:0007669"/>
    <property type="project" value="TreeGrafter"/>
</dbReference>
<name>A0A1I6LG58_9RHOB</name>
<evidence type="ECO:0000259" key="2">
    <source>
        <dbReference type="PROSITE" id="PS50056"/>
    </source>
</evidence>
<proteinExistence type="inferred from homology"/>
<dbReference type="STRING" id="1123755.SAMN05444714_0496"/>
<accession>A0A1I6LG58</accession>
<evidence type="ECO:0000313" key="3">
    <source>
        <dbReference type="EMBL" id="SFS02228.1"/>
    </source>
</evidence>
<evidence type="ECO:0000256" key="1">
    <source>
        <dbReference type="ARBA" id="ARBA00009580"/>
    </source>
</evidence>
<gene>
    <name evidence="3" type="ORF">SAMN05444714_0496</name>
</gene>
<dbReference type="Pfam" id="PF22741">
    <property type="entry name" value="PTP-NADK"/>
    <property type="match status" value="1"/>
</dbReference>
<dbReference type="InterPro" id="IPR000387">
    <property type="entry name" value="Tyr_Pase_dom"/>
</dbReference>
<sequence>MRKFLQKMEQKERDLRLSFGQDITDPVERRKSARHVFWLDHGVLRKLWNNFAEVAPGVYRSNHPDHKRFARYKAMGIKTILNLRGVQKQPHYLFTEESCRLLGLDLVTVKFSARQAPHRERLLELFEVFETIEKPFLIHCKSGADRTGLVAALYLLVVEGAPLEVAMRQLSFRYLHIRRTATGILDHFFEVYALRNAKEPIGIVDWIKTEYDRDALTESFAAKQAGLKWWQGWR</sequence>
<dbReference type="PROSITE" id="PS00383">
    <property type="entry name" value="TYR_PHOSPHATASE_1"/>
    <property type="match status" value="1"/>
</dbReference>
<dbReference type="InterPro" id="IPR029021">
    <property type="entry name" value="Prot-tyrosine_phosphatase-like"/>
</dbReference>
<dbReference type="EMBL" id="FOZM01000001">
    <property type="protein sequence ID" value="SFS02228.1"/>
    <property type="molecule type" value="Genomic_DNA"/>
</dbReference>
<dbReference type="PANTHER" id="PTHR31126">
    <property type="entry name" value="TYROSINE-PROTEIN PHOSPHATASE"/>
    <property type="match status" value="1"/>
</dbReference>
<dbReference type="Proteomes" id="UP000198926">
    <property type="component" value="Unassembled WGS sequence"/>
</dbReference>
<dbReference type="PROSITE" id="PS50056">
    <property type="entry name" value="TYR_PHOSPHATASE_2"/>
    <property type="match status" value="1"/>
</dbReference>
<dbReference type="Gene3D" id="3.90.190.10">
    <property type="entry name" value="Protein tyrosine phosphatase superfamily"/>
    <property type="match status" value="1"/>
</dbReference>
<dbReference type="PANTHER" id="PTHR31126:SF72">
    <property type="entry name" value="DUAL SPECIFICITY PROTEIN PHOSPHATASE TPBA"/>
    <property type="match status" value="1"/>
</dbReference>
<evidence type="ECO:0000313" key="4">
    <source>
        <dbReference type="Proteomes" id="UP000198926"/>
    </source>
</evidence>
<dbReference type="AlphaFoldDB" id="A0A1I6LG58"/>
<keyword evidence="4" id="KW-1185">Reference proteome</keyword>
<organism evidence="3 4">
    <name type="scientific">Yoonia litorea</name>
    <dbReference type="NCBI Taxonomy" id="1123755"/>
    <lineage>
        <taxon>Bacteria</taxon>
        <taxon>Pseudomonadati</taxon>
        <taxon>Pseudomonadota</taxon>
        <taxon>Alphaproteobacteria</taxon>
        <taxon>Rhodobacterales</taxon>
        <taxon>Paracoccaceae</taxon>
        <taxon>Yoonia</taxon>
    </lineage>
</organism>
<feature type="domain" description="Tyrosine specific protein phosphatases" evidence="2">
    <location>
        <begin position="120"/>
        <end position="170"/>
    </location>
</feature>
<reference evidence="3 4" key="1">
    <citation type="submission" date="2016-10" db="EMBL/GenBank/DDBJ databases">
        <authorList>
            <person name="de Groot N.N."/>
        </authorList>
    </citation>
    <scope>NUCLEOTIDE SEQUENCE [LARGE SCALE GENOMIC DNA]</scope>
    <source>
        <strain evidence="3 4">DSM 29433</strain>
    </source>
</reference>